<keyword evidence="2" id="KW-1185">Reference proteome</keyword>
<gene>
    <name evidence="1" type="ORF">H8923_02300</name>
</gene>
<accession>A0ABR7JKZ6</accession>
<comment type="caution">
    <text evidence="1">The sequence shown here is derived from an EMBL/GenBank/DDBJ whole genome shotgun (WGS) entry which is preliminary data.</text>
</comment>
<protein>
    <submittedName>
        <fullName evidence="1">Uncharacterized protein</fullName>
    </submittedName>
</protein>
<dbReference type="EMBL" id="JACRWE010000001">
    <property type="protein sequence ID" value="MBC5995582.1"/>
    <property type="molecule type" value="Genomic_DNA"/>
</dbReference>
<evidence type="ECO:0000313" key="2">
    <source>
        <dbReference type="Proteomes" id="UP000609849"/>
    </source>
</evidence>
<reference evidence="1 2" key="1">
    <citation type="submission" date="2020-08" db="EMBL/GenBank/DDBJ databases">
        <authorList>
            <person name="Liu C."/>
            <person name="Sun Q."/>
        </authorList>
    </citation>
    <scope>NUCLEOTIDE SEQUENCE [LARGE SCALE GENOMIC DNA]</scope>
    <source>
        <strain evidence="1 2">NSJ-18</strain>
    </source>
</reference>
<dbReference type="RefSeq" id="WP_153925523.1">
    <property type="nucleotide sequence ID" value="NZ_JACRWE010000001.1"/>
</dbReference>
<name>A0ABR7JKZ6_9FIRM</name>
<proteinExistence type="predicted"/>
<organism evidence="1 2">
    <name type="scientific">Romboutsia faecis</name>
    <dbReference type="NCBI Taxonomy" id="2764597"/>
    <lineage>
        <taxon>Bacteria</taxon>
        <taxon>Bacillati</taxon>
        <taxon>Bacillota</taxon>
        <taxon>Clostridia</taxon>
        <taxon>Peptostreptococcales</taxon>
        <taxon>Peptostreptococcaceae</taxon>
        <taxon>Romboutsia</taxon>
    </lineage>
</organism>
<sequence>MGLMNINIFINKIEFGIYKIINQKTKYILKDEIVIPKSFSIGERLSYIRKMISVLVKEYGVRKAYMNIEDDIGVEIIEAVKVEGIIEELFSSCGVELCK</sequence>
<evidence type="ECO:0000313" key="1">
    <source>
        <dbReference type="EMBL" id="MBC5995582.1"/>
    </source>
</evidence>
<dbReference type="Proteomes" id="UP000609849">
    <property type="component" value="Unassembled WGS sequence"/>
</dbReference>